<dbReference type="GO" id="GO:0046872">
    <property type="term" value="F:metal ion binding"/>
    <property type="evidence" value="ECO:0007669"/>
    <property type="project" value="UniProtKB-KW"/>
</dbReference>
<accession>T1KKP5</accession>
<feature type="domain" description="LIM zinc-binding" evidence="9">
    <location>
        <begin position="30"/>
        <end position="101"/>
    </location>
</feature>
<keyword evidence="6" id="KW-0371">Homeobox</keyword>
<proteinExistence type="predicted"/>
<keyword evidence="5" id="KW-0238">DNA-binding</keyword>
<evidence type="ECO:0000256" key="5">
    <source>
        <dbReference type="ARBA" id="ARBA00023125"/>
    </source>
</evidence>
<dbReference type="EMBL" id="CAEY01000177">
    <property type="status" value="NOT_ANNOTATED_CDS"/>
    <property type="molecule type" value="Genomic_DNA"/>
</dbReference>
<evidence type="ECO:0000256" key="2">
    <source>
        <dbReference type="ARBA" id="ARBA00022723"/>
    </source>
</evidence>
<dbReference type="GO" id="GO:0000981">
    <property type="term" value="F:DNA-binding transcription factor activity, RNA polymerase II-specific"/>
    <property type="evidence" value="ECO:0007669"/>
    <property type="project" value="TreeGrafter"/>
</dbReference>
<evidence type="ECO:0000259" key="9">
    <source>
        <dbReference type="PROSITE" id="PS50023"/>
    </source>
</evidence>
<evidence type="ECO:0000313" key="10">
    <source>
        <dbReference type="EnsemblMetazoa" id="tetur13g04490.1"/>
    </source>
</evidence>
<keyword evidence="4 8" id="KW-0440">LIM domain</keyword>
<dbReference type="PANTHER" id="PTHR24208:SF127">
    <property type="entry name" value="LIM_HOMEOBOX PROTEIN AWH"/>
    <property type="match status" value="1"/>
</dbReference>
<dbReference type="InterPro" id="IPR050453">
    <property type="entry name" value="LIM_Homeobox_TF"/>
</dbReference>
<keyword evidence="11" id="KW-1185">Reference proteome</keyword>
<dbReference type="GO" id="GO:0005634">
    <property type="term" value="C:nucleus"/>
    <property type="evidence" value="ECO:0007669"/>
    <property type="project" value="UniProtKB-SubCell"/>
</dbReference>
<dbReference type="InterPro" id="IPR001781">
    <property type="entry name" value="Znf_LIM"/>
</dbReference>
<dbReference type="HOGENOM" id="CLU_2200257_0_0_1"/>
<name>T1KKP5_TETUR</name>
<reference evidence="11" key="1">
    <citation type="submission" date="2011-08" db="EMBL/GenBank/DDBJ databases">
        <authorList>
            <person name="Rombauts S."/>
        </authorList>
    </citation>
    <scope>NUCLEOTIDE SEQUENCE</scope>
    <source>
        <strain evidence="11">London</strain>
    </source>
</reference>
<dbReference type="GO" id="GO:0030182">
    <property type="term" value="P:neuron differentiation"/>
    <property type="evidence" value="ECO:0007669"/>
    <property type="project" value="TreeGrafter"/>
</dbReference>
<dbReference type="PROSITE" id="PS50023">
    <property type="entry name" value="LIM_DOMAIN_2"/>
    <property type="match status" value="1"/>
</dbReference>
<comment type="subcellular location">
    <subcellularLocation>
        <location evidence="1">Nucleus</location>
    </subcellularLocation>
</comment>
<keyword evidence="7" id="KW-0539">Nucleus</keyword>
<dbReference type="SMART" id="SM00132">
    <property type="entry name" value="LIM"/>
    <property type="match status" value="1"/>
</dbReference>
<keyword evidence="3 8" id="KW-0862">Zinc</keyword>
<dbReference type="Proteomes" id="UP000015104">
    <property type="component" value="Unassembled WGS sequence"/>
</dbReference>
<dbReference type="Pfam" id="PF00412">
    <property type="entry name" value="LIM"/>
    <property type="match status" value="2"/>
</dbReference>
<sequence>MELPCGLSLATSPLIALISGHHHQWHTDCLRCSECEESLSTERSCYLKNLRRAGSHVYHLACFACDLCQRQMSTGEQFTIDNATEDMKLLCKLHFGITTTSEGNKCALVFDQIKFKVEISNDSYTVLEPDFFIKLLSMVKLSMNNHKIHLFREIKFSFSVLFLSLVSRTLNIDFLLMFKIVNQAILNI</sequence>
<evidence type="ECO:0000313" key="11">
    <source>
        <dbReference type="Proteomes" id="UP000015104"/>
    </source>
</evidence>
<dbReference type="EnsemblMetazoa" id="tetur13g04490.1">
    <property type="protein sequence ID" value="tetur13g04490.1"/>
    <property type="gene ID" value="tetur13g04490"/>
</dbReference>
<evidence type="ECO:0000256" key="6">
    <source>
        <dbReference type="ARBA" id="ARBA00023155"/>
    </source>
</evidence>
<protein>
    <recommendedName>
        <fullName evidence="9">LIM zinc-binding domain-containing protein</fullName>
    </recommendedName>
</protein>
<dbReference type="GO" id="GO:0000977">
    <property type="term" value="F:RNA polymerase II transcription regulatory region sequence-specific DNA binding"/>
    <property type="evidence" value="ECO:0007669"/>
    <property type="project" value="TreeGrafter"/>
</dbReference>
<dbReference type="PANTHER" id="PTHR24208">
    <property type="entry name" value="LIM/HOMEOBOX PROTEIN LHX"/>
    <property type="match status" value="1"/>
</dbReference>
<organism evidence="10 11">
    <name type="scientific">Tetranychus urticae</name>
    <name type="common">Two-spotted spider mite</name>
    <dbReference type="NCBI Taxonomy" id="32264"/>
    <lineage>
        <taxon>Eukaryota</taxon>
        <taxon>Metazoa</taxon>
        <taxon>Ecdysozoa</taxon>
        <taxon>Arthropoda</taxon>
        <taxon>Chelicerata</taxon>
        <taxon>Arachnida</taxon>
        <taxon>Acari</taxon>
        <taxon>Acariformes</taxon>
        <taxon>Trombidiformes</taxon>
        <taxon>Prostigmata</taxon>
        <taxon>Eleutherengona</taxon>
        <taxon>Raphignathae</taxon>
        <taxon>Tetranychoidea</taxon>
        <taxon>Tetranychidae</taxon>
        <taxon>Tetranychus</taxon>
    </lineage>
</organism>
<evidence type="ECO:0000256" key="4">
    <source>
        <dbReference type="ARBA" id="ARBA00023038"/>
    </source>
</evidence>
<evidence type="ECO:0000256" key="1">
    <source>
        <dbReference type="ARBA" id="ARBA00004123"/>
    </source>
</evidence>
<keyword evidence="2 8" id="KW-0479">Metal-binding</keyword>
<evidence type="ECO:0000256" key="3">
    <source>
        <dbReference type="ARBA" id="ARBA00022833"/>
    </source>
</evidence>
<dbReference type="Gene3D" id="2.10.110.10">
    <property type="entry name" value="Cysteine Rich Protein"/>
    <property type="match status" value="2"/>
</dbReference>
<evidence type="ECO:0000256" key="8">
    <source>
        <dbReference type="PROSITE-ProRule" id="PRU00125"/>
    </source>
</evidence>
<dbReference type="eggNOG" id="KOG0490">
    <property type="taxonomic scope" value="Eukaryota"/>
</dbReference>
<evidence type="ECO:0000256" key="7">
    <source>
        <dbReference type="ARBA" id="ARBA00023242"/>
    </source>
</evidence>
<dbReference type="AlphaFoldDB" id="T1KKP5"/>
<reference evidence="10" key="2">
    <citation type="submission" date="2015-06" db="UniProtKB">
        <authorList>
            <consortium name="EnsemblMetazoa"/>
        </authorList>
    </citation>
    <scope>IDENTIFICATION</scope>
</reference>